<dbReference type="Gene3D" id="3.90.70.10">
    <property type="entry name" value="Cysteine proteinases"/>
    <property type="match status" value="1"/>
</dbReference>
<dbReference type="InterPro" id="IPR001680">
    <property type="entry name" value="WD40_rpt"/>
</dbReference>
<dbReference type="PROSITE" id="PS50235">
    <property type="entry name" value="USP_3"/>
    <property type="match status" value="1"/>
</dbReference>
<dbReference type="GO" id="GO:0046872">
    <property type="term" value="F:metal ion binding"/>
    <property type="evidence" value="ECO:0007669"/>
    <property type="project" value="UniProtKB-KW"/>
</dbReference>
<dbReference type="GO" id="GO:0006397">
    <property type="term" value="P:mRNA processing"/>
    <property type="evidence" value="ECO:0007669"/>
    <property type="project" value="UniProtKB-KW"/>
</dbReference>
<feature type="region of interest" description="Disordered" evidence="10">
    <location>
        <begin position="1089"/>
        <end position="1129"/>
    </location>
</feature>
<accession>A0A5M3N231</accession>
<dbReference type="InterPro" id="IPR013520">
    <property type="entry name" value="Ribonucl_H"/>
</dbReference>
<dbReference type="GeneID" id="19200722"/>
<gene>
    <name evidence="9" type="primary">PAN2</name>
    <name evidence="12" type="ORF">CONPUDRAFT_135190</name>
</gene>
<protein>
    <recommendedName>
        <fullName evidence="9">PAN2-PAN3 deadenylation complex catalytic subunit PAN2</fullName>
        <ecNumber evidence="9">3.1.13.4</ecNumber>
    </recommendedName>
    <alternativeName>
        <fullName evidence="9">PAB1P-dependent poly(A)-specific ribonuclease</fullName>
    </alternativeName>
    <alternativeName>
        <fullName evidence="9">Poly(A)-nuclease deadenylation complex subunit 2</fullName>
        <shortName evidence="9">PAN deadenylation complex subunit 2</shortName>
    </alternativeName>
</protein>
<dbReference type="InterPro" id="IPR050785">
    <property type="entry name" value="PAN2-PAN3_catalytic_subunit"/>
</dbReference>
<dbReference type="GO" id="GO:0031251">
    <property type="term" value="C:PAN complex"/>
    <property type="evidence" value="ECO:0007669"/>
    <property type="project" value="UniProtKB-UniRule"/>
</dbReference>
<dbReference type="RefSeq" id="XP_007764927.1">
    <property type="nucleotide sequence ID" value="XM_007766737.1"/>
</dbReference>
<dbReference type="InterPro" id="IPR012337">
    <property type="entry name" value="RNaseH-like_sf"/>
</dbReference>
<keyword evidence="3" id="KW-0853">WD repeat</keyword>
<evidence type="ECO:0000259" key="11">
    <source>
        <dbReference type="PROSITE" id="PS50235"/>
    </source>
</evidence>
<comment type="domain">
    <text evidence="9">Contains a pseudo-UCH domain. This ubiquitin C-terminal hydrolase (UCH)-like or ubiquitin specific protease (USP)-like domain is predicted to be catalytically inactive because it lacks the active site catalytic triad characteristic of thiol proteases, with residues at the equivalent structural positions that are incompatible with catalysis, and it cannot bind ubiquitin. It functions as a structural scaffold for intra- and intermolecular interactions in the complex.</text>
</comment>
<keyword evidence="2 9" id="KW-0963">Cytoplasm</keyword>
<dbReference type="InterPro" id="IPR015943">
    <property type="entry name" value="WD40/YVTN_repeat-like_dom_sf"/>
</dbReference>
<dbReference type="Pfam" id="PF20770">
    <property type="entry name" value="PAN2_N"/>
    <property type="match status" value="1"/>
</dbReference>
<dbReference type="EMBL" id="JH711574">
    <property type="protein sequence ID" value="EIW85439.1"/>
    <property type="molecule type" value="Genomic_DNA"/>
</dbReference>
<comment type="function">
    <text evidence="9">Catalytic subunit of the poly(A)-nuclease (PAN) deadenylation complex, one of two cytoplasmic mRNA deadenylases involved in mRNA turnover. PAN specifically shortens poly(A) tails of RNA and the activity is stimulated by poly(A)-binding protein PAB1. PAN deadenylation is followed by rapid degradation of the shortened mRNA tails by the CCR4-NOT complex. Deadenylated mRNAs are then degraded by two alternative mechanisms, namely exosome-mediated 3'-5' exonucleolytic degradation, or deadenlyation-dependent mRNA decaping and subsequent 5'-3' exonucleolytic degradation by XRN1. May also be involved in post-transcriptional maturation of mRNA poly(A) tails.</text>
</comment>
<evidence type="ECO:0000256" key="10">
    <source>
        <dbReference type="SAM" id="MobiDB-lite"/>
    </source>
</evidence>
<evidence type="ECO:0000256" key="4">
    <source>
        <dbReference type="ARBA" id="ARBA00022664"/>
    </source>
</evidence>
<dbReference type="HAMAP" id="MF_03182">
    <property type="entry name" value="PAN2"/>
    <property type="match status" value="1"/>
</dbReference>
<comment type="caution">
    <text evidence="9">Lacks conserved residue(s) required for the propagation of feature annotation.</text>
</comment>
<dbReference type="InterPro" id="IPR028889">
    <property type="entry name" value="USP"/>
</dbReference>
<evidence type="ECO:0000256" key="5">
    <source>
        <dbReference type="ARBA" id="ARBA00022722"/>
    </source>
</evidence>
<dbReference type="OMA" id="GCISCEM"/>
<comment type="similarity">
    <text evidence="9">Belongs to the peptidase C19 family. PAN2 subfamily.</text>
</comment>
<keyword evidence="8 9" id="KW-0269">Exonuclease</keyword>
<feature type="binding site" evidence="9">
    <location>
        <position position="1054"/>
    </location>
    <ligand>
        <name>a divalent metal cation</name>
        <dbReference type="ChEBI" id="CHEBI:60240"/>
        <note>catalytic</note>
    </ligand>
</feature>
<feature type="binding site" evidence="9">
    <location>
        <position position="1001"/>
    </location>
    <ligand>
        <name>a divalent metal cation</name>
        <dbReference type="ChEBI" id="CHEBI:60240"/>
        <note>catalytic</note>
    </ligand>
</feature>
<evidence type="ECO:0000256" key="9">
    <source>
        <dbReference type="HAMAP-Rule" id="MF_03182"/>
    </source>
</evidence>
<dbReference type="SUPFAM" id="SSF101908">
    <property type="entry name" value="Putative isomerase YbhE"/>
    <property type="match status" value="1"/>
</dbReference>
<dbReference type="SMART" id="SM00320">
    <property type="entry name" value="WD40"/>
    <property type="match status" value="3"/>
</dbReference>
<dbReference type="InterPro" id="IPR048841">
    <property type="entry name" value="PAN2_N"/>
</dbReference>
<evidence type="ECO:0000256" key="3">
    <source>
        <dbReference type="ARBA" id="ARBA00022574"/>
    </source>
</evidence>
<dbReference type="PANTHER" id="PTHR15728">
    <property type="entry name" value="DEADENYLATION COMPLEX CATALYTIC SUBUNIT PAN2"/>
    <property type="match status" value="1"/>
</dbReference>
<dbReference type="Pfam" id="PF13423">
    <property type="entry name" value="UCH_1"/>
    <property type="match status" value="1"/>
</dbReference>
<evidence type="ECO:0000313" key="12">
    <source>
        <dbReference type="EMBL" id="EIW85439.1"/>
    </source>
</evidence>
<dbReference type="InterPro" id="IPR036397">
    <property type="entry name" value="RNaseH_sf"/>
</dbReference>
<dbReference type="KEGG" id="cput:CONPUDRAFT_135190"/>
<dbReference type="Proteomes" id="UP000053558">
    <property type="component" value="Unassembled WGS sequence"/>
</dbReference>
<feature type="binding site" evidence="9">
    <location>
        <position position="896"/>
    </location>
    <ligand>
        <name>a divalent metal cation</name>
        <dbReference type="ChEBI" id="CHEBI:60240"/>
        <note>catalytic</note>
    </ligand>
</feature>
<comment type="subcellular location">
    <subcellularLocation>
        <location evidence="1 9">Cytoplasm</location>
    </subcellularLocation>
</comment>
<comment type="caution">
    <text evidence="12">The sequence shown here is derived from an EMBL/GenBank/DDBJ whole genome shotgun (WGS) entry which is preliminary data.</text>
</comment>
<sequence length="1240" mass="134967">MSAAYRTAPPIATLHDTFAQPVSALCFDPVSDSIWAGTETGTVVALHSIQGIRGVSFPVGGGHPVRHISVGNNFVRAYGVAGVGVGSWAKGGMNKWFYQPTASLAAVSNNTYATNVIAASTEDQHVLLLNSMTGAALRQAATSSVVTHLQFSSSALLAASRDGFIRVHDPRSGMRREDGESLIQPHTTGIEDIQTSGNYLFTIGWSMRRGHAFPDPLVKMYDIRNMRPLPPIPFSDGPAFINVLPKQSSSLIITSNQGLVNVVDVSDVANASSFNQLETGSYITSTAVSSNGSYVAFGDASGAIHLLTATEENGDQETELFNGFEGQPAEWADVPEPVPEITWTDETPLNTIGMPYYNELLLSSWTPALATSPCPPPTKIPPQILSTMKTNDNVAYAALPKELRGRRNRVVQTQTREARFRSDKRRNESIDMESLSLDDSAEEVPRLYRKVEIEYSKFGVEDFDFGFYNKTPYSGLETHILNSYTNALVQVLNYSPTVARLGRSHITTNCPREQCLLCELGFVVRMLEDARGTNCQSSNFCRAVGLLAHAQNQLELIDYGGEPNEIDYAHKIQAFHRFLVDHLCLEGNAFPHNPEIVKPSNSPFQSELHSPTQSPAAAPITQLLGVDAKNVVVCTNCKAVREKENMTHVVDMIYPRKPLPNEPIPATDFAGILQSSLVRQLSYKATCQTCKSFATFLSQRSIPTRDLPPVLAVNASVYGEDSLRFWMGGPNGEPAGAWGRARNEGVGRGRRFLEERVEICGHVEGVDDPDTVEYELRGMVVQITAKDKSSHLIAIVKVPDARSESPWYVFNDFVVRNVSEDEALSFPGAWKVPSILYLERVDIRPKLDFSGLPDGLDPSILCQDTNISINRDQSLIQHECLRFEELPTPGTLVAIDAEFVSMQQEEIEYRSDGTNRVLRPARLSLARVSVLREGGVPFIDDHIHTSEAIVDYLTEFSGIRYGDLDPRLSRHTLTPLKVVYKKLRLLVDRGCIFIGHGLSKDFRIINIFVPPEQVIDTVDLYFLRSRQRRLSLRFLAWIMLNIRIQGIEHDSVEDARTALSLFQAYQELEGRGEFDRKLDEIYREGKATGWRPPPVEAVGSGLAGAMTPTTSPQRGGTPHGTPQGSFVGGTGSGAVSGGVVLGRTPGLRALQAQAGFPSAGQQIGHSRVFGSGGFGPGQGGGVFGGGQGMQGSFVAPGQQIPVMGALHGAFAGFNANFGPGGGGVFGNGWGGSEDGGSGRR</sequence>
<comment type="cofactor">
    <cofactor evidence="9">
        <name>a divalent metal cation</name>
        <dbReference type="ChEBI" id="CHEBI:60240"/>
    </cofactor>
    <text evidence="9">Binds 2 metal cations per subunit in the catalytic exonuclease domain.</text>
</comment>
<dbReference type="SUPFAM" id="SSF54001">
    <property type="entry name" value="Cysteine proteinases"/>
    <property type="match status" value="1"/>
</dbReference>
<dbReference type="Gene3D" id="2.130.10.10">
    <property type="entry name" value="YVTN repeat-like/Quinoprotein amine dehydrogenase"/>
    <property type="match status" value="1"/>
</dbReference>
<organism evidence="12 13">
    <name type="scientific">Coniophora puteana (strain RWD-64-598)</name>
    <name type="common">Brown rot fungus</name>
    <dbReference type="NCBI Taxonomy" id="741705"/>
    <lineage>
        <taxon>Eukaryota</taxon>
        <taxon>Fungi</taxon>
        <taxon>Dikarya</taxon>
        <taxon>Basidiomycota</taxon>
        <taxon>Agaricomycotina</taxon>
        <taxon>Agaricomycetes</taxon>
        <taxon>Agaricomycetidae</taxon>
        <taxon>Boletales</taxon>
        <taxon>Coniophorineae</taxon>
        <taxon>Coniophoraceae</taxon>
        <taxon>Coniophora</taxon>
    </lineage>
</organism>
<reference evidence="13" key="1">
    <citation type="journal article" date="2012" name="Science">
        <title>The Paleozoic origin of enzymatic lignin decomposition reconstructed from 31 fungal genomes.</title>
        <authorList>
            <person name="Floudas D."/>
            <person name="Binder M."/>
            <person name="Riley R."/>
            <person name="Barry K."/>
            <person name="Blanchette R.A."/>
            <person name="Henrissat B."/>
            <person name="Martinez A.T."/>
            <person name="Otillar R."/>
            <person name="Spatafora J.W."/>
            <person name="Yadav J.S."/>
            <person name="Aerts A."/>
            <person name="Benoit I."/>
            <person name="Boyd A."/>
            <person name="Carlson A."/>
            <person name="Copeland A."/>
            <person name="Coutinho P.M."/>
            <person name="de Vries R.P."/>
            <person name="Ferreira P."/>
            <person name="Findley K."/>
            <person name="Foster B."/>
            <person name="Gaskell J."/>
            <person name="Glotzer D."/>
            <person name="Gorecki P."/>
            <person name="Heitman J."/>
            <person name="Hesse C."/>
            <person name="Hori C."/>
            <person name="Igarashi K."/>
            <person name="Jurgens J.A."/>
            <person name="Kallen N."/>
            <person name="Kersten P."/>
            <person name="Kohler A."/>
            <person name="Kuees U."/>
            <person name="Kumar T.K.A."/>
            <person name="Kuo A."/>
            <person name="LaButti K."/>
            <person name="Larrondo L.F."/>
            <person name="Lindquist E."/>
            <person name="Ling A."/>
            <person name="Lombard V."/>
            <person name="Lucas S."/>
            <person name="Lundell T."/>
            <person name="Martin R."/>
            <person name="McLaughlin D.J."/>
            <person name="Morgenstern I."/>
            <person name="Morin E."/>
            <person name="Murat C."/>
            <person name="Nagy L.G."/>
            <person name="Nolan M."/>
            <person name="Ohm R.A."/>
            <person name="Patyshakuliyeva A."/>
            <person name="Rokas A."/>
            <person name="Ruiz-Duenas F.J."/>
            <person name="Sabat G."/>
            <person name="Salamov A."/>
            <person name="Samejima M."/>
            <person name="Schmutz J."/>
            <person name="Slot J.C."/>
            <person name="St John F."/>
            <person name="Stenlid J."/>
            <person name="Sun H."/>
            <person name="Sun S."/>
            <person name="Syed K."/>
            <person name="Tsang A."/>
            <person name="Wiebenga A."/>
            <person name="Young D."/>
            <person name="Pisabarro A."/>
            <person name="Eastwood D.C."/>
            <person name="Martin F."/>
            <person name="Cullen D."/>
            <person name="Grigoriev I.V."/>
            <person name="Hibbett D.S."/>
        </authorList>
    </citation>
    <scope>NUCLEOTIDE SEQUENCE [LARGE SCALE GENOMIC DNA]</scope>
    <source>
        <strain evidence="13">RWD-64-598 SS2</strain>
    </source>
</reference>
<comment type="catalytic activity">
    <reaction evidence="9">
        <text>Exonucleolytic cleavage of poly(A) to 5'-AMP.</text>
        <dbReference type="EC" id="3.1.13.4"/>
    </reaction>
</comment>
<dbReference type="InterPro" id="IPR028881">
    <property type="entry name" value="PAN2_UCH_dom"/>
</dbReference>
<comment type="activity regulation">
    <text evidence="9">Positively regulated by the regulatory subunit PAN3.</text>
</comment>
<feature type="domain" description="USP" evidence="11">
    <location>
        <begin position="474"/>
        <end position="841"/>
    </location>
</feature>
<dbReference type="SUPFAM" id="SSF53098">
    <property type="entry name" value="Ribonuclease H-like"/>
    <property type="match status" value="1"/>
</dbReference>
<comment type="domain">
    <text evidence="9">The linker, or PAN3 interaction domain (PID), between the WD40 repeats and the pseudo-UCH domain mediates interaction with PAN3.</text>
</comment>
<name>A0A5M3N231_CONPW</name>
<evidence type="ECO:0000256" key="8">
    <source>
        <dbReference type="ARBA" id="ARBA00022839"/>
    </source>
</evidence>
<dbReference type="GO" id="GO:0004535">
    <property type="term" value="F:poly(A)-specific ribonuclease activity"/>
    <property type="evidence" value="ECO:0007669"/>
    <property type="project" value="UniProtKB-UniRule"/>
</dbReference>
<keyword evidence="7 9" id="KW-0378">Hydrolase</keyword>
<keyword evidence="4 9" id="KW-0507">mRNA processing</keyword>
<dbReference type="EC" id="3.1.13.4" evidence="9"/>
<evidence type="ECO:0000313" key="13">
    <source>
        <dbReference type="Proteomes" id="UP000053558"/>
    </source>
</evidence>
<evidence type="ECO:0000256" key="7">
    <source>
        <dbReference type="ARBA" id="ARBA00022801"/>
    </source>
</evidence>
<dbReference type="PANTHER" id="PTHR15728:SF0">
    <property type="entry name" value="PAN2-PAN3 DEADENYLATION COMPLEX CATALYTIC SUBUNIT PAN2"/>
    <property type="match status" value="1"/>
</dbReference>
<dbReference type="InterPro" id="IPR038765">
    <property type="entry name" value="Papain-like_cys_pep_sf"/>
</dbReference>
<keyword evidence="5 9" id="KW-0540">Nuclease</keyword>
<dbReference type="InterPro" id="IPR030843">
    <property type="entry name" value="PAN2"/>
</dbReference>
<dbReference type="GO" id="GO:0000932">
    <property type="term" value="C:P-body"/>
    <property type="evidence" value="ECO:0007669"/>
    <property type="project" value="TreeGrafter"/>
</dbReference>
<dbReference type="GO" id="GO:0000289">
    <property type="term" value="P:nuclear-transcribed mRNA poly(A) tail shortening"/>
    <property type="evidence" value="ECO:0007669"/>
    <property type="project" value="UniProtKB-UniRule"/>
</dbReference>
<dbReference type="FunFam" id="3.30.420.10:FF:000028">
    <property type="entry name" value="PAN2-PAN3 deadenylation complex catalytic subunit PAN2"/>
    <property type="match status" value="1"/>
</dbReference>
<feature type="binding site" evidence="9">
    <location>
        <position position="898"/>
    </location>
    <ligand>
        <name>a divalent metal cation</name>
        <dbReference type="ChEBI" id="CHEBI:60240"/>
        <note>catalytic</note>
    </ligand>
</feature>
<dbReference type="OrthoDB" id="16516at2759"/>
<evidence type="ECO:0000256" key="2">
    <source>
        <dbReference type="ARBA" id="ARBA00022490"/>
    </source>
</evidence>
<dbReference type="Gene3D" id="3.30.420.10">
    <property type="entry name" value="Ribonuclease H-like superfamily/Ribonuclease H"/>
    <property type="match status" value="1"/>
</dbReference>
<dbReference type="Pfam" id="PF00929">
    <property type="entry name" value="RNase_T"/>
    <property type="match status" value="1"/>
</dbReference>
<evidence type="ECO:0000256" key="1">
    <source>
        <dbReference type="ARBA" id="ARBA00004496"/>
    </source>
</evidence>
<dbReference type="SMART" id="SM00479">
    <property type="entry name" value="EXOIII"/>
    <property type="match status" value="1"/>
</dbReference>
<comment type="subunit">
    <text evidence="9">Forms a heterotrimer with an asymmetric homodimer of the regulatory subunit PAN3 to form the poly(A)-nuclease (PAN) deadenylation complex.</text>
</comment>
<dbReference type="AlphaFoldDB" id="A0A5M3N231"/>
<proteinExistence type="inferred from homology"/>
<dbReference type="GO" id="GO:0003676">
    <property type="term" value="F:nucleic acid binding"/>
    <property type="evidence" value="ECO:0007669"/>
    <property type="project" value="InterPro"/>
</dbReference>
<evidence type="ECO:0000256" key="6">
    <source>
        <dbReference type="ARBA" id="ARBA00022723"/>
    </source>
</evidence>
<keyword evidence="6 9" id="KW-0479">Metal-binding</keyword>
<dbReference type="CDD" id="cd06143">
    <property type="entry name" value="PAN2_exo"/>
    <property type="match status" value="1"/>
</dbReference>
<keyword evidence="13" id="KW-1185">Reference proteome</keyword>